<evidence type="ECO:0000256" key="12">
    <source>
        <dbReference type="RuleBase" id="RU362132"/>
    </source>
</evidence>
<dbReference type="CDD" id="cd02005">
    <property type="entry name" value="TPP_PDC_IPDC"/>
    <property type="match status" value="1"/>
</dbReference>
<dbReference type="InterPro" id="IPR012000">
    <property type="entry name" value="Thiamin_PyroP_enz_cen_dom"/>
</dbReference>
<evidence type="ECO:0000313" key="17">
    <source>
        <dbReference type="Proteomes" id="UP000799421"/>
    </source>
</evidence>
<keyword evidence="8 11" id="KW-0460">Magnesium</keyword>
<accession>A0A6A7BVQ8</accession>
<feature type="domain" description="Thiamine pyrophosphate enzyme central" evidence="13">
    <location>
        <begin position="205"/>
        <end position="318"/>
    </location>
</feature>
<feature type="binding site" evidence="11">
    <location>
        <position position="476"/>
    </location>
    <ligand>
        <name>Mg(2+)</name>
        <dbReference type="ChEBI" id="CHEBI:18420"/>
    </ligand>
</feature>
<keyword evidence="10" id="KW-0456">Lyase</keyword>
<dbReference type="InterPro" id="IPR047213">
    <property type="entry name" value="TPP_PYR_PDC_IPDC-like"/>
</dbReference>
<dbReference type="SUPFAM" id="SSF52518">
    <property type="entry name" value="Thiamin diphosphate-binding fold (THDP-binding)"/>
    <property type="match status" value="2"/>
</dbReference>
<dbReference type="InterPro" id="IPR011766">
    <property type="entry name" value="TPP_enzyme_TPP-bd"/>
</dbReference>
<dbReference type="InterPro" id="IPR029035">
    <property type="entry name" value="DHS-like_NAD/FAD-binding_dom"/>
</dbReference>
<dbReference type="GO" id="GO:0005634">
    <property type="term" value="C:nucleus"/>
    <property type="evidence" value="ECO:0007669"/>
    <property type="project" value="TreeGrafter"/>
</dbReference>
<dbReference type="InterPro" id="IPR012001">
    <property type="entry name" value="Thiamin_PyroP_enz_TPP-bd_dom"/>
</dbReference>
<protein>
    <recommendedName>
        <fullName evidence="5">Pyruvate decarboxylase</fullName>
        <ecNumber evidence="4">4.1.1.1</ecNumber>
    </recommendedName>
</protein>
<evidence type="ECO:0000256" key="10">
    <source>
        <dbReference type="ARBA" id="ARBA00023239"/>
    </source>
</evidence>
<dbReference type="FunFam" id="3.40.50.970:FF:000019">
    <property type="entry name" value="Pyruvate decarboxylase isozyme"/>
    <property type="match status" value="1"/>
</dbReference>
<name>A0A6A7BVQ8_9PEZI</name>
<dbReference type="AlphaFoldDB" id="A0A6A7BVQ8"/>
<evidence type="ECO:0000259" key="13">
    <source>
        <dbReference type="Pfam" id="PF00205"/>
    </source>
</evidence>
<dbReference type="CDD" id="cd07038">
    <property type="entry name" value="TPP_PYR_PDC_IPDC_like"/>
    <property type="match status" value="1"/>
</dbReference>
<comment type="similarity">
    <text evidence="3 12">Belongs to the TPP enzyme family.</text>
</comment>
<dbReference type="SUPFAM" id="SSF52467">
    <property type="entry name" value="DHS-like NAD/FAD-binding domain"/>
    <property type="match status" value="1"/>
</dbReference>
<evidence type="ECO:0000256" key="11">
    <source>
        <dbReference type="PIRSR" id="PIRSR036565-2"/>
    </source>
</evidence>
<evidence type="ECO:0000256" key="8">
    <source>
        <dbReference type="ARBA" id="ARBA00022842"/>
    </source>
</evidence>
<feature type="binding site" evidence="11">
    <location>
        <position position="449"/>
    </location>
    <ligand>
        <name>Mg(2+)</name>
        <dbReference type="ChEBI" id="CHEBI:18420"/>
    </ligand>
</feature>
<dbReference type="EMBL" id="MU005995">
    <property type="protein sequence ID" value="KAF2859294.1"/>
    <property type="molecule type" value="Genomic_DNA"/>
</dbReference>
<feature type="binding site" evidence="11">
    <location>
        <position position="478"/>
    </location>
    <ligand>
        <name>Mg(2+)</name>
        <dbReference type="ChEBI" id="CHEBI:18420"/>
    </ligand>
</feature>
<evidence type="ECO:0000256" key="5">
    <source>
        <dbReference type="ARBA" id="ARBA00014422"/>
    </source>
</evidence>
<dbReference type="InterPro" id="IPR012110">
    <property type="entry name" value="PDC/IPDC-like"/>
</dbReference>
<gene>
    <name evidence="16" type="ORF">K470DRAFT_271734</name>
</gene>
<dbReference type="PIRSF" id="PIRSF036565">
    <property type="entry name" value="Pyruvt_ip_decrb"/>
    <property type="match status" value="1"/>
</dbReference>
<evidence type="ECO:0000256" key="4">
    <source>
        <dbReference type="ARBA" id="ARBA00013202"/>
    </source>
</evidence>
<evidence type="ECO:0000256" key="7">
    <source>
        <dbReference type="ARBA" id="ARBA00022793"/>
    </source>
</evidence>
<evidence type="ECO:0000256" key="1">
    <source>
        <dbReference type="ARBA" id="ARBA00001041"/>
    </source>
</evidence>
<comment type="catalytic activity">
    <reaction evidence="1">
        <text>a 2-oxocarboxylate + H(+) = an aldehyde + CO2</text>
        <dbReference type="Rhea" id="RHEA:11628"/>
        <dbReference type="ChEBI" id="CHEBI:15378"/>
        <dbReference type="ChEBI" id="CHEBI:16526"/>
        <dbReference type="ChEBI" id="CHEBI:17478"/>
        <dbReference type="ChEBI" id="CHEBI:35179"/>
        <dbReference type="EC" id="4.1.1.1"/>
    </reaction>
</comment>
<dbReference type="Gene3D" id="3.40.50.1220">
    <property type="entry name" value="TPP-binding domain"/>
    <property type="match status" value="1"/>
</dbReference>
<feature type="domain" description="Thiamine pyrophosphate enzyme N-terminal TPP-binding" evidence="15">
    <location>
        <begin position="7"/>
        <end position="112"/>
    </location>
</feature>
<dbReference type="Pfam" id="PF02776">
    <property type="entry name" value="TPP_enzyme_N"/>
    <property type="match status" value="1"/>
</dbReference>
<dbReference type="OrthoDB" id="308383at2759"/>
<evidence type="ECO:0000313" key="16">
    <source>
        <dbReference type="EMBL" id="KAF2859294.1"/>
    </source>
</evidence>
<keyword evidence="16" id="KW-0670">Pyruvate</keyword>
<keyword evidence="9 12" id="KW-0786">Thiamine pyrophosphate</keyword>
<dbReference type="GO" id="GO:0000287">
    <property type="term" value="F:magnesium ion binding"/>
    <property type="evidence" value="ECO:0007669"/>
    <property type="project" value="InterPro"/>
</dbReference>
<evidence type="ECO:0000259" key="14">
    <source>
        <dbReference type="Pfam" id="PF02775"/>
    </source>
</evidence>
<dbReference type="PANTHER" id="PTHR43452:SF11">
    <property type="entry name" value="PYRUVATE DECARBOXYLASE"/>
    <property type="match status" value="1"/>
</dbReference>
<dbReference type="InterPro" id="IPR047214">
    <property type="entry name" value="TPP_PDC_IPDC"/>
</dbReference>
<comment type="cofactor">
    <cofactor evidence="2">
        <name>thiamine diphosphate</name>
        <dbReference type="ChEBI" id="CHEBI:58937"/>
    </cofactor>
</comment>
<keyword evidence="17" id="KW-1185">Reference proteome</keyword>
<evidence type="ECO:0000259" key="15">
    <source>
        <dbReference type="Pfam" id="PF02776"/>
    </source>
</evidence>
<comment type="cofactor">
    <cofactor evidence="11">
        <name>Mg(2+)</name>
        <dbReference type="ChEBI" id="CHEBI:18420"/>
    </cofactor>
    <text evidence="11">Binds 1 Mg(2+) per subunit.</text>
</comment>
<evidence type="ECO:0000256" key="9">
    <source>
        <dbReference type="ARBA" id="ARBA00023052"/>
    </source>
</evidence>
<keyword evidence="7" id="KW-0210">Decarboxylase</keyword>
<evidence type="ECO:0000256" key="6">
    <source>
        <dbReference type="ARBA" id="ARBA00022723"/>
    </source>
</evidence>
<reference evidence="16" key="1">
    <citation type="journal article" date="2020" name="Stud. Mycol.">
        <title>101 Dothideomycetes genomes: a test case for predicting lifestyles and emergence of pathogens.</title>
        <authorList>
            <person name="Haridas S."/>
            <person name="Albert R."/>
            <person name="Binder M."/>
            <person name="Bloem J."/>
            <person name="Labutti K."/>
            <person name="Salamov A."/>
            <person name="Andreopoulos B."/>
            <person name="Baker S."/>
            <person name="Barry K."/>
            <person name="Bills G."/>
            <person name="Bluhm B."/>
            <person name="Cannon C."/>
            <person name="Castanera R."/>
            <person name="Culley D."/>
            <person name="Daum C."/>
            <person name="Ezra D."/>
            <person name="Gonzalez J."/>
            <person name="Henrissat B."/>
            <person name="Kuo A."/>
            <person name="Liang C."/>
            <person name="Lipzen A."/>
            <person name="Lutzoni F."/>
            <person name="Magnuson J."/>
            <person name="Mondo S."/>
            <person name="Nolan M."/>
            <person name="Ohm R."/>
            <person name="Pangilinan J."/>
            <person name="Park H.-J."/>
            <person name="Ramirez L."/>
            <person name="Alfaro M."/>
            <person name="Sun H."/>
            <person name="Tritt A."/>
            <person name="Yoshinaga Y."/>
            <person name="Zwiers L.-H."/>
            <person name="Turgeon B."/>
            <person name="Goodwin S."/>
            <person name="Spatafora J."/>
            <person name="Crous P."/>
            <person name="Grigoriev I."/>
        </authorList>
    </citation>
    <scope>NUCLEOTIDE SEQUENCE</scope>
    <source>
        <strain evidence="16">CBS 480.64</strain>
    </source>
</reference>
<dbReference type="Pfam" id="PF00205">
    <property type="entry name" value="TPP_enzyme_M"/>
    <property type="match status" value="1"/>
</dbReference>
<dbReference type="InterPro" id="IPR029061">
    <property type="entry name" value="THDP-binding"/>
</dbReference>
<dbReference type="Proteomes" id="UP000799421">
    <property type="component" value="Unassembled WGS sequence"/>
</dbReference>
<dbReference type="GO" id="GO:0004737">
    <property type="term" value="F:pyruvate decarboxylase activity"/>
    <property type="evidence" value="ECO:0007669"/>
    <property type="project" value="UniProtKB-EC"/>
</dbReference>
<dbReference type="Pfam" id="PF02775">
    <property type="entry name" value="TPP_enzyme_C"/>
    <property type="match status" value="1"/>
</dbReference>
<dbReference type="GO" id="GO:0005829">
    <property type="term" value="C:cytosol"/>
    <property type="evidence" value="ECO:0007669"/>
    <property type="project" value="TreeGrafter"/>
</dbReference>
<organism evidence="16 17">
    <name type="scientific">Piedraia hortae CBS 480.64</name>
    <dbReference type="NCBI Taxonomy" id="1314780"/>
    <lineage>
        <taxon>Eukaryota</taxon>
        <taxon>Fungi</taxon>
        <taxon>Dikarya</taxon>
        <taxon>Ascomycota</taxon>
        <taxon>Pezizomycotina</taxon>
        <taxon>Dothideomycetes</taxon>
        <taxon>Dothideomycetidae</taxon>
        <taxon>Capnodiales</taxon>
        <taxon>Piedraiaceae</taxon>
        <taxon>Piedraia</taxon>
    </lineage>
</organism>
<dbReference type="GO" id="GO:0000949">
    <property type="term" value="P:aromatic amino acid family catabolic process to alcohol via Ehrlich pathway"/>
    <property type="evidence" value="ECO:0007669"/>
    <property type="project" value="TreeGrafter"/>
</dbReference>
<dbReference type="EC" id="4.1.1.1" evidence="4"/>
<dbReference type="FunFam" id="3.40.50.970:FF:000024">
    <property type="entry name" value="Pyruvate decarboxylase isozyme"/>
    <property type="match status" value="1"/>
</dbReference>
<keyword evidence="6 11" id="KW-0479">Metal-binding</keyword>
<dbReference type="PANTHER" id="PTHR43452">
    <property type="entry name" value="PYRUVATE DECARBOXYLASE"/>
    <property type="match status" value="1"/>
</dbReference>
<dbReference type="Gene3D" id="3.40.50.970">
    <property type="match status" value="2"/>
</dbReference>
<evidence type="ECO:0000256" key="3">
    <source>
        <dbReference type="ARBA" id="ARBA00007812"/>
    </source>
</evidence>
<sequence>MPPKTVNVAEYLFTRLKQLGCESLHGLPGDFNLEACDYIQPSGLRWVGSCNELNAAYAADAYARVKGLGAILTTFGVGELSALNGIAGSYAELAPVVHIVGTPNRASQANGMMLHHTLGNGDFKVFAKFSENITVAQTNLNDPRTAATEIDRVLRACWVESKPVYVQLPTDMVTQLVDGSLLEKPIDLSPDSSDEDAEQMALSIVLEKLYAAKRPTLLVDGAAPRRGLMPAANQLIHKLKIPVFVAPMGKGAVDESLPNFVGLYAGNGSHPDVKRMIEESDLVLTLGSIKSDLNTHGFTYRLSQLSMIGLNYKDCEIGYARFARVSFKSLVPRLSECVDPSKLQPGATDIPKIPTLGQEMTNGEYGDDVITHHWLWPRLSSFLREGDLLITETGTSFMGYWETRLPRNVQVINQILWSSIGYGVGAAQGASLAAKDIGKGQRAICFEGDGSFQLTAQELSTIIRLNLDVTMFLIENDGYTIERYIHGETASYNDVSRWQYHKVPEALTSADAKVKPKSWKIQSRAELDRLLSDESFANGKGLQFVEIHMPKLDAPAVLKMFGKTK</sequence>
<proteinExistence type="inferred from homology"/>
<dbReference type="GO" id="GO:0030976">
    <property type="term" value="F:thiamine pyrophosphate binding"/>
    <property type="evidence" value="ECO:0007669"/>
    <property type="project" value="InterPro"/>
</dbReference>
<evidence type="ECO:0000256" key="2">
    <source>
        <dbReference type="ARBA" id="ARBA00001964"/>
    </source>
</evidence>
<feature type="domain" description="Thiamine pyrophosphate enzyme TPP-binding" evidence="14">
    <location>
        <begin position="404"/>
        <end position="531"/>
    </location>
</feature>